<reference evidence="11" key="2">
    <citation type="submission" date="2022-03" db="EMBL/GenBank/DDBJ databases">
        <title>Draft title - Genomic analysis of global carrot germplasm unveils the trajectory of domestication and the origin of high carotenoid orange carrot.</title>
        <authorList>
            <person name="Iorizzo M."/>
            <person name="Ellison S."/>
            <person name="Senalik D."/>
            <person name="Macko-Podgorni A."/>
            <person name="Grzebelus D."/>
            <person name="Bostan H."/>
            <person name="Rolling W."/>
            <person name="Curaba J."/>
            <person name="Simon P."/>
        </authorList>
    </citation>
    <scope>NUCLEOTIDE SEQUENCE</scope>
    <source>
        <tissue evidence="11">Leaf</tissue>
    </source>
</reference>
<evidence type="ECO:0000256" key="1">
    <source>
        <dbReference type="ARBA" id="ARBA00004370"/>
    </source>
</evidence>
<evidence type="ECO:0000259" key="9">
    <source>
        <dbReference type="PROSITE" id="PS50836"/>
    </source>
</evidence>
<feature type="transmembrane region" description="Helical" evidence="8">
    <location>
        <begin position="9"/>
        <end position="27"/>
    </location>
</feature>
<dbReference type="InterPro" id="IPR006593">
    <property type="entry name" value="Cyt_b561/ferric_Rdtase_TM"/>
</dbReference>
<dbReference type="CDD" id="cd08760">
    <property type="entry name" value="Cyt_b561_FRRS1_like"/>
    <property type="match status" value="1"/>
</dbReference>
<dbReference type="InterPro" id="IPR045266">
    <property type="entry name" value="DOH_DOMON"/>
</dbReference>
<dbReference type="PROSITE" id="PS50939">
    <property type="entry name" value="CYTOCHROME_B561"/>
    <property type="match status" value="1"/>
</dbReference>
<feature type="transmembrane region" description="Helical" evidence="8">
    <location>
        <begin position="236"/>
        <end position="256"/>
    </location>
</feature>
<dbReference type="EMBL" id="CP093349">
    <property type="protein sequence ID" value="WOH09502.1"/>
    <property type="molecule type" value="Genomic_DNA"/>
</dbReference>
<protein>
    <recommendedName>
        <fullName evidence="13">Cytochrome b561 and DOMON domain-containing protein</fullName>
    </recommendedName>
</protein>
<gene>
    <name evidence="11" type="ORF">DCAR_0728959</name>
</gene>
<dbReference type="PANTHER" id="PTHR23130:SF115">
    <property type="entry name" value="OS01G0680900 PROTEIN"/>
    <property type="match status" value="1"/>
</dbReference>
<evidence type="ECO:0008006" key="13">
    <source>
        <dbReference type="Google" id="ProtNLM"/>
    </source>
</evidence>
<feature type="domain" description="DOMON" evidence="9">
    <location>
        <begin position="76"/>
        <end position="191"/>
    </location>
</feature>
<feature type="transmembrane region" description="Helical" evidence="8">
    <location>
        <begin position="263"/>
        <end position="289"/>
    </location>
</feature>
<keyword evidence="3 8" id="KW-0812">Transmembrane</keyword>
<evidence type="ECO:0000256" key="4">
    <source>
        <dbReference type="ARBA" id="ARBA00022729"/>
    </source>
</evidence>
<keyword evidence="5" id="KW-0249">Electron transport</keyword>
<dbReference type="Proteomes" id="UP000077755">
    <property type="component" value="Chromosome 7"/>
</dbReference>
<evidence type="ECO:0000256" key="2">
    <source>
        <dbReference type="ARBA" id="ARBA00022448"/>
    </source>
</evidence>
<dbReference type="SMART" id="SM00664">
    <property type="entry name" value="DoH"/>
    <property type="match status" value="1"/>
</dbReference>
<reference evidence="11" key="1">
    <citation type="journal article" date="2016" name="Nat. Genet.">
        <title>A high-quality carrot genome assembly provides new insights into carotenoid accumulation and asterid genome evolution.</title>
        <authorList>
            <person name="Iorizzo M."/>
            <person name="Ellison S."/>
            <person name="Senalik D."/>
            <person name="Zeng P."/>
            <person name="Satapoomin P."/>
            <person name="Huang J."/>
            <person name="Bowman M."/>
            <person name="Iovene M."/>
            <person name="Sanseverino W."/>
            <person name="Cavagnaro P."/>
            <person name="Yildiz M."/>
            <person name="Macko-Podgorni A."/>
            <person name="Moranska E."/>
            <person name="Grzebelus E."/>
            <person name="Grzebelus D."/>
            <person name="Ashrafi H."/>
            <person name="Zheng Z."/>
            <person name="Cheng S."/>
            <person name="Spooner D."/>
            <person name="Van Deynze A."/>
            <person name="Simon P."/>
        </authorList>
    </citation>
    <scope>NUCLEOTIDE SEQUENCE</scope>
    <source>
        <tissue evidence="11">Leaf</tissue>
    </source>
</reference>
<name>A0AAF1BA41_DAUCS</name>
<dbReference type="PANTHER" id="PTHR23130">
    <property type="entry name" value="CYTOCHROME B561 AND DOMON DOMAIN-CONTAINING PROTEIN"/>
    <property type="match status" value="1"/>
</dbReference>
<evidence type="ECO:0000256" key="5">
    <source>
        <dbReference type="ARBA" id="ARBA00022982"/>
    </source>
</evidence>
<dbReference type="AlphaFoldDB" id="A0AAF1BA41"/>
<evidence type="ECO:0000256" key="6">
    <source>
        <dbReference type="ARBA" id="ARBA00022989"/>
    </source>
</evidence>
<feature type="domain" description="Cytochrome b561" evidence="10">
    <location>
        <begin position="196"/>
        <end position="390"/>
    </location>
</feature>
<accession>A0AAF1BA41</accession>
<evidence type="ECO:0000313" key="11">
    <source>
        <dbReference type="EMBL" id="WOH09502.1"/>
    </source>
</evidence>
<dbReference type="GO" id="GO:0016020">
    <property type="term" value="C:membrane"/>
    <property type="evidence" value="ECO:0007669"/>
    <property type="project" value="UniProtKB-SubCell"/>
</dbReference>
<dbReference type="Pfam" id="PF03351">
    <property type="entry name" value="DOMON"/>
    <property type="match status" value="1"/>
</dbReference>
<organism evidence="11 12">
    <name type="scientific">Daucus carota subsp. sativus</name>
    <name type="common">Carrot</name>
    <dbReference type="NCBI Taxonomy" id="79200"/>
    <lineage>
        <taxon>Eukaryota</taxon>
        <taxon>Viridiplantae</taxon>
        <taxon>Streptophyta</taxon>
        <taxon>Embryophyta</taxon>
        <taxon>Tracheophyta</taxon>
        <taxon>Spermatophyta</taxon>
        <taxon>Magnoliopsida</taxon>
        <taxon>eudicotyledons</taxon>
        <taxon>Gunneridae</taxon>
        <taxon>Pentapetalae</taxon>
        <taxon>asterids</taxon>
        <taxon>campanulids</taxon>
        <taxon>Apiales</taxon>
        <taxon>Apiaceae</taxon>
        <taxon>Apioideae</taxon>
        <taxon>Scandiceae</taxon>
        <taxon>Daucinae</taxon>
        <taxon>Daucus</taxon>
        <taxon>Daucus sect. Daucus</taxon>
    </lineage>
</organism>
<keyword evidence="7 8" id="KW-0472">Membrane</keyword>
<evidence type="ECO:0000256" key="3">
    <source>
        <dbReference type="ARBA" id="ARBA00022692"/>
    </source>
</evidence>
<dbReference type="PROSITE" id="PS50836">
    <property type="entry name" value="DOMON"/>
    <property type="match status" value="1"/>
</dbReference>
<dbReference type="CDD" id="cd09631">
    <property type="entry name" value="DOMON_DOH"/>
    <property type="match status" value="1"/>
</dbReference>
<dbReference type="InterPro" id="IPR005018">
    <property type="entry name" value="DOMON_domain"/>
</dbReference>
<feature type="transmembrane region" description="Helical" evidence="8">
    <location>
        <begin position="365"/>
        <end position="385"/>
    </location>
</feature>
<proteinExistence type="predicted"/>
<sequence length="406" mass="44840">MAALIYSSLITYALLNLVLVFVLASWGPNSVVRAEENSNGVNAATGGGGLCNINLSAFLPLPYSNLPNMICKPVWNTFVLRYSKAKDDTLTIVLSATYTSGWVGIGFSKDGMMLNSSAIVGWLSEKGFSRIKQYYLAGFTPSEIKPDKGELPLTNVPPFVTVNGATIYLAFQLHIADSSALSRQAILLAFGSRYPLHHRLTLHNDKTVVYTDFSEDSGPISAVPTNIFHTRKTHGVLALLGWGLVLPAGAITARYLRHKDPLWYYLHVALQFTGFLIVVAAVAVGRLLYGRLHASIPAHRGIGFFTLVLSILQVLAFFVRPHVDSKNRRFWNLYHHWFGRIALFFGAVNIVLGIHYADAGNEWKIGYGFLLGTVIFSCIVLEALLRIRRSRKSPVPPPAEFEINSF</sequence>
<keyword evidence="4" id="KW-0732">Signal</keyword>
<dbReference type="Gene3D" id="1.20.120.1770">
    <property type="match status" value="1"/>
</dbReference>
<evidence type="ECO:0000256" key="8">
    <source>
        <dbReference type="SAM" id="Phobius"/>
    </source>
</evidence>
<feature type="transmembrane region" description="Helical" evidence="8">
    <location>
        <begin position="301"/>
        <end position="320"/>
    </location>
</feature>
<evidence type="ECO:0000259" key="10">
    <source>
        <dbReference type="PROSITE" id="PS50939"/>
    </source>
</evidence>
<feature type="transmembrane region" description="Helical" evidence="8">
    <location>
        <begin position="341"/>
        <end position="359"/>
    </location>
</feature>
<keyword evidence="6 8" id="KW-1133">Transmembrane helix</keyword>
<keyword evidence="12" id="KW-1185">Reference proteome</keyword>
<evidence type="ECO:0000313" key="12">
    <source>
        <dbReference type="Proteomes" id="UP000077755"/>
    </source>
</evidence>
<evidence type="ECO:0000256" key="7">
    <source>
        <dbReference type="ARBA" id="ARBA00023136"/>
    </source>
</evidence>
<dbReference type="SMART" id="SM00665">
    <property type="entry name" value="B561"/>
    <property type="match status" value="1"/>
</dbReference>
<comment type="subcellular location">
    <subcellularLocation>
        <location evidence="1">Membrane</location>
    </subcellularLocation>
</comment>
<keyword evidence="2" id="KW-0813">Transport</keyword>